<comment type="caution">
    <text evidence="1">The sequence shown here is derived from an EMBL/GenBank/DDBJ whole genome shotgun (WGS) entry which is preliminary data.</text>
</comment>
<name>X1NAX6_9ZZZZ</name>
<dbReference type="EMBL" id="BARV01008042">
    <property type="protein sequence ID" value="GAI15804.1"/>
    <property type="molecule type" value="Genomic_DNA"/>
</dbReference>
<evidence type="ECO:0008006" key="2">
    <source>
        <dbReference type="Google" id="ProtNLM"/>
    </source>
</evidence>
<reference evidence="1" key="1">
    <citation type="journal article" date="2014" name="Front. Microbiol.">
        <title>High frequency of phylogenetically diverse reductive dehalogenase-homologous genes in deep subseafloor sedimentary metagenomes.</title>
        <authorList>
            <person name="Kawai M."/>
            <person name="Futagami T."/>
            <person name="Toyoda A."/>
            <person name="Takaki Y."/>
            <person name="Nishi S."/>
            <person name="Hori S."/>
            <person name="Arai W."/>
            <person name="Tsubouchi T."/>
            <person name="Morono Y."/>
            <person name="Uchiyama I."/>
            <person name="Ito T."/>
            <person name="Fujiyama A."/>
            <person name="Inagaki F."/>
            <person name="Takami H."/>
        </authorList>
    </citation>
    <scope>NUCLEOTIDE SEQUENCE</scope>
    <source>
        <strain evidence="1">Expedition CK06-06</strain>
    </source>
</reference>
<sequence length="103" mass="11714">MNLVSLQIAEGLFDGLVNSLNVLAWIKEIKSHDGLLELRIEGGEERMPELVELADEHGLDITAIDFHQPSLEDAFLCYTGTEIREEEGRAKEFWMAKMAGRRR</sequence>
<protein>
    <recommendedName>
        <fullName evidence="2">DUF4162 domain-containing protein</fullName>
    </recommendedName>
</protein>
<evidence type="ECO:0000313" key="1">
    <source>
        <dbReference type="EMBL" id="GAI15804.1"/>
    </source>
</evidence>
<organism evidence="1">
    <name type="scientific">marine sediment metagenome</name>
    <dbReference type="NCBI Taxonomy" id="412755"/>
    <lineage>
        <taxon>unclassified sequences</taxon>
        <taxon>metagenomes</taxon>
        <taxon>ecological metagenomes</taxon>
    </lineage>
</organism>
<dbReference type="AlphaFoldDB" id="X1NAX6"/>
<proteinExistence type="predicted"/>
<gene>
    <name evidence="1" type="ORF">S06H3_16276</name>
</gene>
<accession>X1NAX6</accession>